<dbReference type="Proteomes" id="UP000037035">
    <property type="component" value="Unassembled WGS sequence"/>
</dbReference>
<dbReference type="PANTHER" id="PTHR11455">
    <property type="entry name" value="CRYPTOCHROME"/>
    <property type="match status" value="1"/>
</dbReference>
<dbReference type="GO" id="GO:0005737">
    <property type="term" value="C:cytoplasm"/>
    <property type="evidence" value="ECO:0007669"/>
    <property type="project" value="TreeGrafter"/>
</dbReference>
<feature type="region of interest" description="Disordered" evidence="5">
    <location>
        <begin position="287"/>
        <end position="341"/>
    </location>
</feature>
<evidence type="ECO:0000256" key="5">
    <source>
        <dbReference type="SAM" id="MobiDB-lite"/>
    </source>
</evidence>
<evidence type="ECO:0000256" key="1">
    <source>
        <dbReference type="ARBA" id="ARBA00005862"/>
    </source>
</evidence>
<gene>
    <name evidence="7" type="ORF">VP01_396g4</name>
</gene>
<dbReference type="Pfam" id="PF03441">
    <property type="entry name" value="FAD_binding_7"/>
    <property type="match status" value="2"/>
</dbReference>
<feature type="binding site" evidence="4">
    <location>
        <begin position="165"/>
        <end position="167"/>
    </location>
    <ligand>
        <name>FAD</name>
        <dbReference type="ChEBI" id="CHEBI:57692"/>
    </ligand>
</feature>
<dbReference type="Gene3D" id="1.10.579.10">
    <property type="entry name" value="DNA Cyclobutane Dipyrimidine Photolyase, subunit A, domain 3"/>
    <property type="match status" value="2"/>
</dbReference>
<keyword evidence="3 4" id="KW-0274">FAD</keyword>
<dbReference type="GO" id="GO:0071949">
    <property type="term" value="F:FAD binding"/>
    <property type="evidence" value="ECO:0007669"/>
    <property type="project" value="TreeGrafter"/>
</dbReference>
<dbReference type="GO" id="GO:0005634">
    <property type="term" value="C:nucleus"/>
    <property type="evidence" value="ECO:0007669"/>
    <property type="project" value="TreeGrafter"/>
</dbReference>
<name>A0A0L6UU89_9BASI</name>
<evidence type="ECO:0000259" key="6">
    <source>
        <dbReference type="Pfam" id="PF03441"/>
    </source>
</evidence>
<dbReference type="GO" id="GO:0003904">
    <property type="term" value="F:deoxyribodipyrimidine photo-lyase activity"/>
    <property type="evidence" value="ECO:0007669"/>
    <property type="project" value="TreeGrafter"/>
</dbReference>
<reference evidence="7 8" key="1">
    <citation type="submission" date="2015-08" db="EMBL/GenBank/DDBJ databases">
        <title>Next Generation Sequencing and Analysis of the Genome of Puccinia sorghi L Schw, the Causal Agent of Maize Common Rust.</title>
        <authorList>
            <person name="Rochi L."/>
            <person name="Burguener G."/>
            <person name="Darino M."/>
            <person name="Turjanski A."/>
            <person name="Kreff E."/>
            <person name="Dieguez M.J."/>
            <person name="Sacco F."/>
        </authorList>
    </citation>
    <scope>NUCLEOTIDE SEQUENCE [LARGE SCALE GENOMIC DNA]</scope>
    <source>
        <strain evidence="7 8">RO10H11247</strain>
    </source>
</reference>
<dbReference type="EMBL" id="LAVV01009023">
    <property type="protein sequence ID" value="KNZ51410.1"/>
    <property type="molecule type" value="Genomic_DNA"/>
</dbReference>
<dbReference type="GO" id="GO:0032922">
    <property type="term" value="P:circadian regulation of gene expression"/>
    <property type="evidence" value="ECO:0007669"/>
    <property type="project" value="TreeGrafter"/>
</dbReference>
<dbReference type="SUPFAM" id="SSF48173">
    <property type="entry name" value="Cryptochrome/photolyase FAD-binding domain"/>
    <property type="match status" value="2"/>
</dbReference>
<feature type="domain" description="Cryptochrome/DNA photolyase FAD-binding" evidence="6">
    <location>
        <begin position="27"/>
        <end position="109"/>
    </location>
</feature>
<feature type="binding site" evidence="4">
    <location>
        <begin position="29"/>
        <end position="36"/>
    </location>
    <ligand>
        <name>FAD</name>
        <dbReference type="ChEBI" id="CHEBI:57692"/>
    </ligand>
</feature>
<dbReference type="GO" id="GO:0003677">
    <property type="term" value="F:DNA binding"/>
    <property type="evidence" value="ECO:0007669"/>
    <property type="project" value="TreeGrafter"/>
</dbReference>
<dbReference type="PANTHER" id="PTHR11455:SF9">
    <property type="entry name" value="CRYPTOCHROME CIRCADIAN CLOCK 5 ISOFORM X1"/>
    <property type="match status" value="1"/>
</dbReference>
<feature type="domain" description="Cryptochrome/DNA photolyase FAD-binding" evidence="6">
    <location>
        <begin position="132"/>
        <end position="282"/>
    </location>
</feature>
<dbReference type="InterPro" id="IPR002081">
    <property type="entry name" value="Cryptochrome/DNA_photolyase_1"/>
</dbReference>
<dbReference type="InterPro" id="IPR036134">
    <property type="entry name" value="Crypto/Photolyase_FAD-like_sf"/>
</dbReference>
<comment type="caution">
    <text evidence="7">The sequence shown here is derived from an EMBL/GenBank/DDBJ whole genome shotgun (WGS) entry which is preliminary data.</text>
</comment>
<protein>
    <recommendedName>
        <fullName evidence="6">Cryptochrome/DNA photolyase FAD-binding domain-containing protein</fullName>
    </recommendedName>
</protein>
<dbReference type="OrthoDB" id="435881at2759"/>
<evidence type="ECO:0000313" key="8">
    <source>
        <dbReference type="Proteomes" id="UP000037035"/>
    </source>
</evidence>
<sequence>MITKLIHFLLEQENPGIKATRPPESLVGQLLWRDFFHLQQSQIEHYHQIDGNRICRDFDWRLKDRNPPEKNQDDVEAEKLLRAWANGLTGFPWIDAIMRQLKTEGWMSASLVDLSPRRSQADNLLFCFSHSHHLARHSVACFLTRGHLYISWERGAEVFDDLLIDLDPALNAGNWMWLSASAYFQQYFRVYSPIQFGKKFDPNGDFIRHYCPELKHFPKQFIYQVRTFFASLSSPSPPFPFVFWEAPMAVQKKAKCVIGEGYPKPIVEEKEAREECLRRMKEGYAQNRYGASSGARPLENTRHGPSLSPPPPSNSSKRKLATPTSNPPAQKQLKLNFRSIA</sequence>
<evidence type="ECO:0000313" key="7">
    <source>
        <dbReference type="EMBL" id="KNZ51410.1"/>
    </source>
</evidence>
<accession>A0A0L6UU89</accession>
<comment type="similarity">
    <text evidence="1">Belongs to the DNA photolyase class-1 family.</text>
</comment>
<dbReference type="AlphaFoldDB" id="A0A0L6UU89"/>
<proteinExistence type="inferred from homology"/>
<evidence type="ECO:0000256" key="4">
    <source>
        <dbReference type="PIRSR" id="PIRSR602081-1"/>
    </source>
</evidence>
<organism evidence="7 8">
    <name type="scientific">Puccinia sorghi</name>
    <dbReference type="NCBI Taxonomy" id="27349"/>
    <lineage>
        <taxon>Eukaryota</taxon>
        <taxon>Fungi</taxon>
        <taxon>Dikarya</taxon>
        <taxon>Basidiomycota</taxon>
        <taxon>Pucciniomycotina</taxon>
        <taxon>Pucciniomycetes</taxon>
        <taxon>Pucciniales</taxon>
        <taxon>Pucciniaceae</taxon>
        <taxon>Puccinia</taxon>
    </lineage>
</organism>
<evidence type="ECO:0000256" key="3">
    <source>
        <dbReference type="ARBA" id="ARBA00022827"/>
    </source>
</evidence>
<comment type="cofactor">
    <cofactor evidence="4">
        <name>FAD</name>
        <dbReference type="ChEBI" id="CHEBI:57692"/>
    </cofactor>
    <text evidence="4">Binds 1 FAD per subunit.</text>
</comment>
<dbReference type="InterPro" id="IPR005101">
    <property type="entry name" value="Cryptochr/Photolyase_FAD-bd"/>
</dbReference>
<dbReference type="GO" id="GO:0043153">
    <property type="term" value="P:entrainment of circadian clock by photoperiod"/>
    <property type="evidence" value="ECO:0007669"/>
    <property type="project" value="TreeGrafter"/>
</dbReference>
<keyword evidence="2 4" id="KW-0285">Flavoprotein</keyword>
<dbReference type="VEuPathDB" id="FungiDB:VP01_396g4"/>
<keyword evidence="8" id="KW-1185">Reference proteome</keyword>
<dbReference type="STRING" id="27349.A0A0L6UU89"/>
<evidence type="ECO:0000256" key="2">
    <source>
        <dbReference type="ARBA" id="ARBA00022630"/>
    </source>
</evidence>